<dbReference type="AlphaFoldDB" id="A0A412GRL3"/>
<dbReference type="Pfam" id="PF18940">
    <property type="entry name" value="DUF5687"/>
    <property type="match status" value="1"/>
</dbReference>
<evidence type="ECO:0000313" key="2">
    <source>
        <dbReference type="EMBL" id="RGR97445.1"/>
    </source>
</evidence>
<feature type="transmembrane region" description="Helical" evidence="1">
    <location>
        <begin position="170"/>
        <end position="189"/>
    </location>
</feature>
<organism evidence="2 3">
    <name type="scientific">Phocaeicola coprocola</name>
    <dbReference type="NCBI Taxonomy" id="310298"/>
    <lineage>
        <taxon>Bacteria</taxon>
        <taxon>Pseudomonadati</taxon>
        <taxon>Bacteroidota</taxon>
        <taxon>Bacteroidia</taxon>
        <taxon>Bacteroidales</taxon>
        <taxon>Bacteroidaceae</taxon>
        <taxon>Phocaeicola</taxon>
    </lineage>
</organism>
<dbReference type="InterPro" id="IPR043742">
    <property type="entry name" value="DUF5687"/>
</dbReference>
<evidence type="ECO:0000313" key="3">
    <source>
        <dbReference type="Proteomes" id="UP000285864"/>
    </source>
</evidence>
<proteinExistence type="predicted"/>
<protein>
    <recommendedName>
        <fullName evidence="4">Transmembrane protein</fullName>
    </recommendedName>
</protein>
<feature type="transmembrane region" description="Helical" evidence="1">
    <location>
        <begin position="452"/>
        <end position="471"/>
    </location>
</feature>
<keyword evidence="3" id="KW-1185">Reference proteome</keyword>
<evidence type="ECO:0000256" key="1">
    <source>
        <dbReference type="SAM" id="Phobius"/>
    </source>
</evidence>
<feature type="transmembrane region" description="Helical" evidence="1">
    <location>
        <begin position="64"/>
        <end position="83"/>
    </location>
</feature>
<feature type="transmembrane region" description="Helical" evidence="1">
    <location>
        <begin position="103"/>
        <end position="129"/>
    </location>
</feature>
<feature type="transmembrane region" description="Helical" evidence="1">
    <location>
        <begin position="28"/>
        <end position="52"/>
    </location>
</feature>
<dbReference type="RefSeq" id="WP_118484042.1">
    <property type="nucleotide sequence ID" value="NZ_CAUFRG010000001.1"/>
</dbReference>
<feature type="transmembrane region" description="Helical" evidence="1">
    <location>
        <begin position="354"/>
        <end position="377"/>
    </location>
</feature>
<accession>A0A412GRL3</accession>
<gene>
    <name evidence="2" type="ORF">DWY20_06700</name>
</gene>
<feature type="transmembrane region" description="Helical" evidence="1">
    <location>
        <begin position="424"/>
        <end position="446"/>
    </location>
</feature>
<name>A0A412GRL3_9BACT</name>
<keyword evidence="1" id="KW-0812">Transmembrane</keyword>
<feature type="transmembrane region" description="Helical" evidence="1">
    <location>
        <begin position="282"/>
        <end position="300"/>
    </location>
</feature>
<feature type="transmembrane region" description="Helical" evidence="1">
    <location>
        <begin position="135"/>
        <end position="158"/>
    </location>
</feature>
<feature type="transmembrane region" description="Helical" evidence="1">
    <location>
        <begin position="306"/>
        <end position="325"/>
    </location>
</feature>
<keyword evidence="1" id="KW-1133">Transmembrane helix</keyword>
<dbReference type="Proteomes" id="UP000285864">
    <property type="component" value="Unassembled WGS sequence"/>
</dbReference>
<evidence type="ECO:0008006" key="4">
    <source>
        <dbReference type="Google" id="ProtNLM"/>
    </source>
</evidence>
<feature type="transmembrane region" description="Helical" evidence="1">
    <location>
        <begin position="383"/>
        <end position="403"/>
    </location>
</feature>
<sequence>MLFLEIRRNRKLAARRSPMFEKNRFAKVFMYCGIAFWAAYLLFIGVMLPFAFQESFPGMEPYHILNQGLVIILAIDFLIRFMLPSSIQEIKPYLLLPVPKRKVIFTFLLDKLWHPFNFFWLFLFIPFALITITRFYGITGVIGYAVGIWLLMVMNGYWSTLICTLKREKFIYFLGSILFYGILALLEFLPETGWISTLTMNWGEGFILWNPLSFGGAIVLICLLLFINYIVQLHFLYKELSHTEDTKIKHISSYKFLDRYGNVGEYMRLELKMFFRNKAPRSQFWGFIFIMCMFAIALASDVYGDSYMNNFICLYCYCILGLMTLNRIMTFEGNYIDGLMVRKESLYNMLRAKYYLQCIFLVIPFLFSLIPVCMGTIPLLMSIAYLCFTMGTIFAMMMQMAVYNNKTAPLNTNTIGKQQGNNMYQSLIVICAFSLPLLINKALTLFLDETTAYIILIILGLSGFVTHRYWIHNIYVRLMKRKYQNMEGFRNTR</sequence>
<reference evidence="2 3" key="1">
    <citation type="submission" date="2018-08" db="EMBL/GenBank/DDBJ databases">
        <title>A genome reference for cultivated species of the human gut microbiota.</title>
        <authorList>
            <person name="Zou Y."/>
            <person name="Xue W."/>
            <person name="Luo G."/>
        </authorList>
    </citation>
    <scope>NUCLEOTIDE SEQUENCE [LARGE SCALE GENOMIC DNA]</scope>
    <source>
        <strain evidence="2 3">AF24-2</strain>
    </source>
</reference>
<comment type="caution">
    <text evidence="2">The sequence shown here is derived from an EMBL/GenBank/DDBJ whole genome shotgun (WGS) entry which is preliminary data.</text>
</comment>
<feature type="transmembrane region" description="Helical" evidence="1">
    <location>
        <begin position="209"/>
        <end position="231"/>
    </location>
</feature>
<keyword evidence="1" id="KW-0472">Membrane</keyword>
<dbReference type="EMBL" id="QRUU01000022">
    <property type="protein sequence ID" value="RGR97445.1"/>
    <property type="molecule type" value="Genomic_DNA"/>
</dbReference>